<name>A0A177E6P5_9BACT</name>
<evidence type="ECO:0000313" key="3">
    <source>
        <dbReference type="Proteomes" id="UP000076964"/>
    </source>
</evidence>
<dbReference type="RefSeq" id="WP_068541983.1">
    <property type="nucleotide sequence ID" value="NZ_LSFI01000023.1"/>
</dbReference>
<dbReference type="InterPro" id="IPR058395">
    <property type="entry name" value="DUF8082"/>
</dbReference>
<comment type="caution">
    <text evidence="2">The sequence shown here is derived from an EMBL/GenBank/DDBJ whole genome shotgun (WGS) entry which is preliminary data.</text>
</comment>
<dbReference type="AlphaFoldDB" id="A0A177E6P5"/>
<dbReference type="STRING" id="1795632.TH606_05835"/>
<sequence>MKNLLTSLVKLDEVNAVLVSREGQPVFSYLPEFFSSEIQDVLFQSFDEIFAALDQKRETPTQELVALFESGSVVVKNVKDYQVLLVLKSSVPGPLVSVALNALTLKLEKLANSKSPKTQELIPLVLFNEIVKLLAKHYGPAAKLIVKKSLLKAEATDKGLPLVNVSMFLKALQEQIDENHLAQQAINKTKDIIRSWRMQ</sequence>
<evidence type="ECO:0000259" key="1">
    <source>
        <dbReference type="Pfam" id="PF26309"/>
    </source>
</evidence>
<dbReference type="OrthoDB" id="9787587at2"/>
<dbReference type="Proteomes" id="UP000076964">
    <property type="component" value="Unassembled WGS sequence"/>
</dbReference>
<keyword evidence="3" id="KW-1185">Reference proteome</keyword>
<accession>A0A177E6P5</accession>
<proteinExistence type="predicted"/>
<dbReference type="Pfam" id="PF26309">
    <property type="entry name" value="DUF8082"/>
    <property type="match status" value="1"/>
</dbReference>
<feature type="domain" description="DUF8082" evidence="1">
    <location>
        <begin position="126"/>
        <end position="195"/>
    </location>
</feature>
<dbReference type="EMBL" id="LSFI01000023">
    <property type="protein sequence ID" value="OAG27633.1"/>
    <property type="molecule type" value="Genomic_DNA"/>
</dbReference>
<evidence type="ECO:0000313" key="2">
    <source>
        <dbReference type="EMBL" id="OAG27633.1"/>
    </source>
</evidence>
<gene>
    <name evidence="2" type="ORF">TH606_05835</name>
</gene>
<protein>
    <recommendedName>
        <fullName evidence="1">DUF8082 domain-containing protein</fullName>
    </recommendedName>
</protein>
<reference evidence="2 3" key="1">
    <citation type="submission" date="2016-02" db="EMBL/GenBank/DDBJ databases">
        <title>Draft genome sequence of Thermodesulfatator sp. S606.</title>
        <authorList>
            <person name="Lai Q."/>
            <person name="Cao J."/>
            <person name="Dupont S."/>
            <person name="Shao Z."/>
            <person name="Jebbar M."/>
            <person name="Alain K."/>
        </authorList>
    </citation>
    <scope>NUCLEOTIDE SEQUENCE [LARGE SCALE GENOMIC DNA]</scope>
    <source>
        <strain evidence="2 3">S606</strain>
    </source>
</reference>
<organism evidence="2 3">
    <name type="scientific">Thermodesulfatator autotrophicus</name>
    <dbReference type="NCBI Taxonomy" id="1795632"/>
    <lineage>
        <taxon>Bacteria</taxon>
        <taxon>Pseudomonadati</taxon>
        <taxon>Thermodesulfobacteriota</taxon>
        <taxon>Thermodesulfobacteria</taxon>
        <taxon>Thermodesulfobacteriales</taxon>
        <taxon>Thermodesulfatatoraceae</taxon>
        <taxon>Thermodesulfatator</taxon>
    </lineage>
</organism>